<comment type="caution">
    <text evidence="1">The sequence shown here is derived from an EMBL/GenBank/DDBJ whole genome shotgun (WGS) entry which is preliminary data.</text>
</comment>
<name>A0ABQ1LWY5_9PROT</name>
<reference evidence="2" key="1">
    <citation type="journal article" date="2019" name="Int. J. Syst. Evol. Microbiol.">
        <title>The Global Catalogue of Microorganisms (GCM) 10K type strain sequencing project: providing services to taxonomists for standard genome sequencing and annotation.</title>
        <authorList>
            <consortium name="The Broad Institute Genomics Platform"/>
            <consortium name="The Broad Institute Genome Sequencing Center for Infectious Disease"/>
            <person name="Wu L."/>
            <person name="Ma J."/>
        </authorList>
    </citation>
    <scope>NUCLEOTIDE SEQUENCE [LARGE SCALE GENOMIC DNA]</scope>
    <source>
        <strain evidence="2">CCM 7132</strain>
    </source>
</reference>
<evidence type="ECO:0000313" key="1">
    <source>
        <dbReference type="EMBL" id="GGC29047.1"/>
    </source>
</evidence>
<evidence type="ECO:0000313" key="2">
    <source>
        <dbReference type="Proteomes" id="UP000637769"/>
    </source>
</evidence>
<gene>
    <name evidence="1" type="ORF">GCM10007207_13130</name>
</gene>
<dbReference type="Proteomes" id="UP000637769">
    <property type="component" value="Unassembled WGS sequence"/>
</dbReference>
<dbReference type="EMBL" id="BMCH01000003">
    <property type="protein sequence ID" value="GGC29047.1"/>
    <property type="molecule type" value="Genomic_DNA"/>
</dbReference>
<keyword evidence="2" id="KW-1185">Reference proteome</keyword>
<accession>A0ABQ1LWY5</accession>
<organism evidence="1 2">
    <name type="scientific">Asaia siamensis</name>
    <dbReference type="NCBI Taxonomy" id="110479"/>
    <lineage>
        <taxon>Bacteria</taxon>
        <taxon>Pseudomonadati</taxon>
        <taxon>Pseudomonadota</taxon>
        <taxon>Alphaproteobacteria</taxon>
        <taxon>Acetobacterales</taxon>
        <taxon>Acetobacteraceae</taxon>
        <taxon>Asaia</taxon>
    </lineage>
</organism>
<protein>
    <submittedName>
        <fullName evidence="1">Uncharacterized protein</fullName>
    </submittedName>
</protein>
<sequence>MTAIKAGAVSADTNATALDGVSQQIFSYTAHILTTQDTPAPGAYSDTIVIDNQF</sequence>
<proteinExistence type="predicted"/>